<dbReference type="EMBL" id="AP024202">
    <property type="protein sequence ID" value="BCN93754.1"/>
    <property type="molecule type" value="Genomic_DNA"/>
</dbReference>
<feature type="transmembrane region" description="Helical" evidence="8">
    <location>
        <begin position="146"/>
        <end position="165"/>
    </location>
</feature>
<dbReference type="Gene3D" id="1.20.1250.20">
    <property type="entry name" value="MFS general substrate transporter like domains"/>
    <property type="match status" value="2"/>
</dbReference>
<name>A0ABM7MEC4_9GAMM</name>
<evidence type="ECO:0000256" key="2">
    <source>
        <dbReference type="ARBA" id="ARBA00022448"/>
    </source>
</evidence>
<evidence type="ECO:0000313" key="10">
    <source>
        <dbReference type="EMBL" id="BCN93754.1"/>
    </source>
</evidence>
<organism evidence="10 11">
    <name type="scientific">Thiomicrorhabdus immobilis</name>
    <dbReference type="NCBI Taxonomy" id="2791037"/>
    <lineage>
        <taxon>Bacteria</taxon>
        <taxon>Pseudomonadati</taxon>
        <taxon>Pseudomonadota</taxon>
        <taxon>Gammaproteobacteria</taxon>
        <taxon>Thiotrichales</taxon>
        <taxon>Piscirickettsiaceae</taxon>
        <taxon>Thiomicrorhabdus</taxon>
    </lineage>
</organism>
<accession>A0ABM7MEC4</accession>
<reference evidence="10" key="1">
    <citation type="journal article" date="2022" name="Arch. Microbiol.">
        <title>Thiomicrorhabdus immobilis sp. nov., a mesophilic sulfur-oxidizing bacterium isolated from sediment of a brackish lake in northern Japan.</title>
        <authorList>
            <person name="Kojima H."/>
            <person name="Mochizuki J."/>
            <person name="Kanda M."/>
            <person name="Watanabe T."/>
            <person name="Fukui M."/>
        </authorList>
    </citation>
    <scope>NUCLEOTIDE SEQUENCE</scope>
    <source>
        <strain evidence="10">Am19</strain>
    </source>
</reference>
<keyword evidence="6 8" id="KW-1133">Transmembrane helix</keyword>
<dbReference type="PANTHER" id="PTHR23522:SF10">
    <property type="entry name" value="3-PHENYLPROPIONIC ACID TRANSPORTER-RELATED"/>
    <property type="match status" value="1"/>
</dbReference>
<feature type="transmembrane region" description="Helical" evidence="8">
    <location>
        <begin position="83"/>
        <end position="101"/>
    </location>
</feature>
<feature type="domain" description="Major facilitator superfamily associated" evidence="9">
    <location>
        <begin position="20"/>
        <end position="372"/>
    </location>
</feature>
<feature type="transmembrane region" description="Helical" evidence="8">
    <location>
        <begin position="301"/>
        <end position="327"/>
    </location>
</feature>
<evidence type="ECO:0000256" key="6">
    <source>
        <dbReference type="ARBA" id="ARBA00022989"/>
    </source>
</evidence>
<keyword evidence="7 8" id="KW-0472">Membrane</keyword>
<feature type="transmembrane region" description="Helical" evidence="8">
    <location>
        <begin position="339"/>
        <end position="363"/>
    </location>
</feature>
<dbReference type="InterPro" id="IPR024989">
    <property type="entry name" value="MFS_assoc_dom"/>
</dbReference>
<feature type="transmembrane region" description="Helical" evidence="8">
    <location>
        <begin position="369"/>
        <end position="390"/>
    </location>
</feature>
<evidence type="ECO:0000256" key="7">
    <source>
        <dbReference type="ARBA" id="ARBA00023136"/>
    </source>
</evidence>
<dbReference type="PIRSF" id="PIRSF004925">
    <property type="entry name" value="HcaT"/>
    <property type="match status" value="1"/>
</dbReference>
<feature type="transmembrane region" description="Helical" evidence="8">
    <location>
        <begin position="248"/>
        <end position="268"/>
    </location>
</feature>
<evidence type="ECO:0000259" key="9">
    <source>
        <dbReference type="Pfam" id="PF12832"/>
    </source>
</evidence>
<gene>
    <name evidence="10" type="ORF">THMIRHAM_15390</name>
</gene>
<keyword evidence="11" id="KW-1185">Reference proteome</keyword>
<evidence type="ECO:0000256" key="3">
    <source>
        <dbReference type="ARBA" id="ARBA00022475"/>
    </source>
</evidence>
<evidence type="ECO:0000256" key="4">
    <source>
        <dbReference type="ARBA" id="ARBA00022519"/>
    </source>
</evidence>
<evidence type="ECO:0000313" key="11">
    <source>
        <dbReference type="Proteomes" id="UP001054820"/>
    </source>
</evidence>
<dbReference type="Pfam" id="PF12832">
    <property type="entry name" value="MFS_1_like"/>
    <property type="match status" value="1"/>
</dbReference>
<keyword evidence="2" id="KW-0813">Transport</keyword>
<protein>
    <submittedName>
        <fullName evidence="10">MFS metabolite transporter</fullName>
    </submittedName>
</protein>
<dbReference type="SUPFAM" id="SSF103473">
    <property type="entry name" value="MFS general substrate transporter"/>
    <property type="match status" value="1"/>
</dbReference>
<feature type="transmembrane region" description="Helical" evidence="8">
    <location>
        <begin position="107"/>
        <end position="125"/>
    </location>
</feature>
<comment type="subcellular location">
    <subcellularLocation>
        <location evidence="1">Cell inner membrane</location>
        <topology evidence="1">Multi-pass membrane protein</topology>
    </subcellularLocation>
</comment>
<dbReference type="InterPro" id="IPR026032">
    <property type="entry name" value="HcaT-like"/>
</dbReference>
<feature type="transmembrane region" description="Helical" evidence="8">
    <location>
        <begin position="27"/>
        <end position="45"/>
    </location>
</feature>
<dbReference type="Proteomes" id="UP001054820">
    <property type="component" value="Chromosome"/>
</dbReference>
<proteinExistence type="predicted"/>
<keyword evidence="4" id="KW-0997">Cell inner membrane</keyword>
<keyword evidence="3" id="KW-1003">Cell membrane</keyword>
<sequence length="394" mass="44187">MVNKVIVNAFMKDCSYQTAYKRLSLHYFLYFAVLGTTIPYMGLYLQSLSFSAIEIGQLLGIMMFTKVIAPNIWGWLADKSGRSIFWVRLATAMAALAAMGLLFFESYWAVFLTLLIFSFFWHSSLPQFESYTFKCLGDDKHRYGQIRLWGSIGFIVAVVAIGWQIELFSVAWLPVDLLFILLVVWGSSFLVKDGKRIHEEGIGHDFITILKRPEVASLLIVSFLVQLSHGVYYAFYTIQLSALGYDKTTISLLWALGVLAEIGVFFWMSQLFRNYTVRFLILLSIVLTVLRWLLIGSLADSVFWMLFAQLLHAASFGLFHASAIYLIDSYFKGKNHGKGQAIFAASSHGLGGALGMLLAGYSWTAGGASLAYGLSAIMVLVAFFIALKWIKEPL</sequence>
<evidence type="ECO:0000256" key="1">
    <source>
        <dbReference type="ARBA" id="ARBA00004429"/>
    </source>
</evidence>
<feature type="transmembrane region" description="Helical" evidence="8">
    <location>
        <begin position="275"/>
        <end position="295"/>
    </location>
</feature>
<feature type="transmembrane region" description="Helical" evidence="8">
    <location>
        <begin position="57"/>
        <end position="76"/>
    </location>
</feature>
<feature type="transmembrane region" description="Helical" evidence="8">
    <location>
        <begin position="215"/>
        <end position="236"/>
    </location>
</feature>
<dbReference type="InterPro" id="IPR036259">
    <property type="entry name" value="MFS_trans_sf"/>
</dbReference>
<evidence type="ECO:0000256" key="5">
    <source>
        <dbReference type="ARBA" id="ARBA00022692"/>
    </source>
</evidence>
<feature type="transmembrane region" description="Helical" evidence="8">
    <location>
        <begin position="171"/>
        <end position="191"/>
    </location>
</feature>
<dbReference type="NCBIfam" id="NF037955">
    <property type="entry name" value="mfs"/>
    <property type="match status" value="1"/>
</dbReference>
<keyword evidence="5 8" id="KW-0812">Transmembrane</keyword>
<dbReference type="PANTHER" id="PTHR23522">
    <property type="entry name" value="BLL5896 PROTEIN"/>
    <property type="match status" value="1"/>
</dbReference>
<evidence type="ECO:0000256" key="8">
    <source>
        <dbReference type="SAM" id="Phobius"/>
    </source>
</evidence>